<proteinExistence type="predicted"/>
<evidence type="ECO:0000313" key="2">
    <source>
        <dbReference type="EMBL" id="CAA9320853.1"/>
    </source>
</evidence>
<evidence type="ECO:0000256" key="1">
    <source>
        <dbReference type="SAM" id="Phobius"/>
    </source>
</evidence>
<feature type="transmembrane region" description="Helical" evidence="1">
    <location>
        <begin position="26"/>
        <end position="46"/>
    </location>
</feature>
<evidence type="ECO:0008006" key="3">
    <source>
        <dbReference type="Google" id="ProtNLM"/>
    </source>
</evidence>
<dbReference type="EMBL" id="CADCTT010000296">
    <property type="protein sequence ID" value="CAA9320853.1"/>
    <property type="molecule type" value="Genomic_DNA"/>
</dbReference>
<feature type="transmembrane region" description="Helical" evidence="1">
    <location>
        <begin position="86"/>
        <end position="109"/>
    </location>
</feature>
<keyword evidence="1" id="KW-1133">Transmembrane helix</keyword>
<keyword evidence="1" id="KW-0472">Membrane</keyword>
<feature type="transmembrane region" description="Helical" evidence="1">
    <location>
        <begin position="52"/>
        <end position="74"/>
    </location>
</feature>
<accession>A0A6J4L292</accession>
<gene>
    <name evidence="2" type="ORF">AVDCRST_MAG61-2312</name>
</gene>
<protein>
    <recommendedName>
        <fullName evidence="3">Integral membrane protein</fullName>
    </recommendedName>
</protein>
<dbReference type="AlphaFoldDB" id="A0A6J4L292"/>
<feature type="transmembrane region" description="Helical" evidence="1">
    <location>
        <begin position="115"/>
        <end position="135"/>
    </location>
</feature>
<name>A0A6J4L292_9ACTN</name>
<organism evidence="2">
    <name type="scientific">uncultured Friedmanniella sp</name>
    <dbReference type="NCBI Taxonomy" id="335381"/>
    <lineage>
        <taxon>Bacteria</taxon>
        <taxon>Bacillati</taxon>
        <taxon>Actinomycetota</taxon>
        <taxon>Actinomycetes</taxon>
        <taxon>Propionibacteriales</taxon>
        <taxon>Nocardioidaceae</taxon>
        <taxon>Friedmanniella</taxon>
        <taxon>environmental samples</taxon>
    </lineage>
</organism>
<reference evidence="2" key="1">
    <citation type="submission" date="2020-02" db="EMBL/GenBank/DDBJ databases">
        <authorList>
            <person name="Meier V. D."/>
        </authorList>
    </citation>
    <scope>NUCLEOTIDE SEQUENCE</scope>
    <source>
        <strain evidence="2">AVDCRST_MAG61</strain>
    </source>
</reference>
<keyword evidence="1" id="KW-0812">Transmembrane</keyword>
<sequence>MQKTLSQRDSPSGPAQAGIQTKQLRILSTVLLAFAVAQAGLGSGFLDDGSRVLLTAHTTNAFAVVVLCVLAAVFGLTSRRAGGPGWIFFLPVALVIASVIQLSLGFASIRGGHVFFGVLFLCTVTTYCSYTWRLLPNGRPAAARSDRS</sequence>